<dbReference type="OMA" id="FEDIEMM"/>
<dbReference type="GO" id="GO:0005886">
    <property type="term" value="C:plasma membrane"/>
    <property type="evidence" value="ECO:0007669"/>
    <property type="project" value="TreeGrafter"/>
</dbReference>
<reference evidence="12" key="1">
    <citation type="submission" date="2012-12" db="EMBL/GenBank/DDBJ databases">
        <authorList>
            <person name="Hellsten U."/>
            <person name="Grimwood J."/>
            <person name="Chapman J.A."/>
            <person name="Shapiro H."/>
            <person name="Aerts A."/>
            <person name="Otillar R.P."/>
            <person name="Terry A.Y."/>
            <person name="Boore J.L."/>
            <person name="Simakov O."/>
            <person name="Marletaz F."/>
            <person name="Cho S.-J."/>
            <person name="Edsinger-Gonzales E."/>
            <person name="Havlak P."/>
            <person name="Kuo D.-H."/>
            <person name="Larsson T."/>
            <person name="Lv J."/>
            <person name="Arendt D."/>
            <person name="Savage R."/>
            <person name="Osoegawa K."/>
            <person name="de Jong P."/>
            <person name="Lindberg D.R."/>
            <person name="Seaver E.C."/>
            <person name="Weisblat D.A."/>
            <person name="Putnam N.H."/>
            <person name="Grigoriev I.V."/>
            <person name="Rokhsar D.S."/>
        </authorList>
    </citation>
    <scope>NUCLEOTIDE SEQUENCE</scope>
    <source>
        <strain evidence="12">I ESC-2004</strain>
    </source>
</reference>
<dbReference type="InterPro" id="IPR037272">
    <property type="entry name" value="SNS_sf"/>
</dbReference>
<keyword evidence="6 10" id="KW-0472">Membrane</keyword>
<reference evidence="11" key="3">
    <citation type="submission" date="2015-06" db="UniProtKB">
        <authorList>
            <consortium name="EnsemblMetazoa"/>
        </authorList>
    </citation>
    <scope>IDENTIFICATION</scope>
</reference>
<evidence type="ECO:0000256" key="4">
    <source>
        <dbReference type="ARBA" id="ARBA00022692"/>
    </source>
</evidence>
<evidence type="ECO:0000313" key="11">
    <source>
        <dbReference type="EnsemblMetazoa" id="CapteP1707"/>
    </source>
</evidence>
<feature type="transmembrane region" description="Helical" evidence="10">
    <location>
        <begin position="27"/>
        <end position="44"/>
    </location>
</feature>
<evidence type="ECO:0000256" key="6">
    <source>
        <dbReference type="ARBA" id="ARBA00023136"/>
    </source>
</evidence>
<dbReference type="EnsemblMetazoa" id="CapteT1707">
    <property type="protein sequence ID" value="CapteP1707"/>
    <property type="gene ID" value="CapteG1707"/>
</dbReference>
<dbReference type="PANTHER" id="PTHR11616:SF321">
    <property type="entry name" value="SODIUM-DEPENDENT NUTRIENT AMINO ACID TRANSPORTER 1-RELATED"/>
    <property type="match status" value="1"/>
</dbReference>
<keyword evidence="4 9" id="KW-0812">Transmembrane</keyword>
<feature type="transmembrane region" description="Helical" evidence="10">
    <location>
        <begin position="56"/>
        <end position="75"/>
    </location>
</feature>
<proteinExistence type="inferred from homology"/>
<evidence type="ECO:0000256" key="9">
    <source>
        <dbReference type="RuleBase" id="RU003732"/>
    </source>
</evidence>
<evidence type="ECO:0000256" key="5">
    <source>
        <dbReference type="ARBA" id="ARBA00022989"/>
    </source>
</evidence>
<comment type="similarity">
    <text evidence="2 9">Belongs to the sodium:neurotransmitter symporter (SNF) (TC 2.A.22) family.</text>
</comment>
<name>X1ZC58_CAPTE</name>
<evidence type="ECO:0000313" key="12">
    <source>
        <dbReference type="Proteomes" id="UP000014760"/>
    </source>
</evidence>
<dbReference type="EMBL" id="AMQN01013188">
    <property type="status" value="NOT_ANNOTATED_CDS"/>
    <property type="molecule type" value="Genomic_DNA"/>
</dbReference>
<dbReference type="SUPFAM" id="SSF161070">
    <property type="entry name" value="SNF-like"/>
    <property type="match status" value="1"/>
</dbReference>
<feature type="transmembrane region" description="Helical" evidence="10">
    <location>
        <begin position="148"/>
        <end position="168"/>
    </location>
</feature>
<dbReference type="Pfam" id="PF00209">
    <property type="entry name" value="SNF"/>
    <property type="match status" value="2"/>
</dbReference>
<dbReference type="GO" id="GO:0005283">
    <property type="term" value="F:amino acid:sodium symporter activity"/>
    <property type="evidence" value="ECO:0007669"/>
    <property type="project" value="TreeGrafter"/>
</dbReference>
<feature type="binding site" evidence="8">
    <location>
        <position position="35"/>
    </location>
    <ligand>
        <name>Na(+)</name>
        <dbReference type="ChEBI" id="CHEBI:29101"/>
        <label>1</label>
    </ligand>
</feature>
<evidence type="ECO:0000256" key="3">
    <source>
        <dbReference type="ARBA" id="ARBA00022448"/>
    </source>
</evidence>
<feature type="transmembrane region" description="Helical" evidence="10">
    <location>
        <begin position="87"/>
        <end position="111"/>
    </location>
</feature>
<feature type="binding site" evidence="8">
    <location>
        <position position="265"/>
    </location>
    <ligand>
        <name>Na(+)</name>
        <dbReference type="ChEBI" id="CHEBI:29101"/>
        <label>1</label>
    </ligand>
</feature>
<dbReference type="PRINTS" id="PR00176">
    <property type="entry name" value="NANEUSMPORT"/>
</dbReference>
<dbReference type="AlphaFoldDB" id="X1ZC58"/>
<keyword evidence="5 10" id="KW-1133">Transmembrane helix</keyword>
<sequence>MSSPRQESHASEAEDEKRETWSGKLDFILSLLGYAVGLGNVWRFPYRAYDNGGASFLIPYMALGQFSSQGPISVWNSVPFFKGLGWAMVMVSALCSTYYNMIIAYTIYYVFASFTSELPWTNCKDEWIPDRYEVLDISTGIEDGADEMNWQLVLCLLFAWVIIFLCLIKGIKSSGKVVYVTATFPYVVLLILLVKNATLDGAMEGIKFYVVPEWDRLKDVKVWAAALTQIFYSLGIAFGSLGTMASYNKFNNNVYRDAVLVAILNCGTSVFAGFVIFSVIGFMSVKMNLPVSEVVDAGPGLAFVAYPEGLSMMPIAPFWSILFFLMLFTLGLDSQFAMMETVITSLVDEFKCLQGGRKKMWVTLTLCITLFLLGLPQCSRAGVYVMNLFEWYSAGFSLMVIAFFELVAICYIYGIKRFFEDIEMMIGHKPNYYWLATWMVVSPVCMVLIVVFSVVSRSPVVYNSVAYPEYADWLAVGTQSVLFPSV</sequence>
<keyword evidence="8" id="KW-0479">Metal-binding</keyword>
<comment type="subcellular location">
    <subcellularLocation>
        <location evidence="1">Membrane</location>
        <topology evidence="1">Multi-pass membrane protein</topology>
    </subcellularLocation>
</comment>
<feature type="binding site" evidence="8">
    <location>
        <position position="36"/>
    </location>
    <ligand>
        <name>Na(+)</name>
        <dbReference type="ChEBI" id="CHEBI:29101"/>
        <label>1</label>
    </ligand>
</feature>
<dbReference type="PANTHER" id="PTHR11616">
    <property type="entry name" value="SODIUM/CHLORIDE DEPENDENT TRANSPORTER"/>
    <property type="match status" value="1"/>
</dbReference>
<feature type="transmembrane region" description="Helical" evidence="10">
    <location>
        <begin position="318"/>
        <end position="339"/>
    </location>
</feature>
<dbReference type="GO" id="GO:0089718">
    <property type="term" value="P:amino acid import across plasma membrane"/>
    <property type="evidence" value="ECO:0007669"/>
    <property type="project" value="TreeGrafter"/>
</dbReference>
<evidence type="ECO:0000256" key="8">
    <source>
        <dbReference type="PIRSR" id="PIRSR600175-1"/>
    </source>
</evidence>
<feature type="transmembrane region" description="Helical" evidence="10">
    <location>
        <begin position="177"/>
        <end position="194"/>
    </location>
</feature>
<keyword evidence="9" id="KW-0769">Symport</keyword>
<evidence type="ECO:0000256" key="1">
    <source>
        <dbReference type="ARBA" id="ARBA00004141"/>
    </source>
</evidence>
<dbReference type="GO" id="GO:0046872">
    <property type="term" value="F:metal ion binding"/>
    <property type="evidence" value="ECO:0007669"/>
    <property type="project" value="UniProtKB-KW"/>
</dbReference>
<feature type="binding site" evidence="8">
    <location>
        <position position="333"/>
    </location>
    <ligand>
        <name>Na(+)</name>
        <dbReference type="ChEBI" id="CHEBI:29101"/>
        <label>1</label>
    </ligand>
</feature>
<feature type="transmembrane region" description="Helical" evidence="10">
    <location>
        <begin position="259"/>
        <end position="283"/>
    </location>
</feature>
<feature type="transmembrane region" description="Helical" evidence="10">
    <location>
        <begin position="360"/>
        <end position="385"/>
    </location>
</feature>
<protein>
    <recommendedName>
        <fullName evidence="9">Transporter</fullName>
    </recommendedName>
</protein>
<feature type="transmembrane region" description="Helical" evidence="10">
    <location>
        <begin position="222"/>
        <end position="247"/>
    </location>
</feature>
<feature type="binding site" evidence="8">
    <location>
        <position position="334"/>
    </location>
    <ligand>
        <name>Na(+)</name>
        <dbReference type="ChEBI" id="CHEBI:29101"/>
        <label>1</label>
    </ligand>
</feature>
<dbReference type="PROSITE" id="PS50267">
    <property type="entry name" value="NA_NEUROTRAN_SYMP_3"/>
    <property type="match status" value="1"/>
</dbReference>
<keyword evidence="8" id="KW-0915">Sodium</keyword>
<keyword evidence="7" id="KW-0325">Glycoprotein</keyword>
<evidence type="ECO:0000256" key="7">
    <source>
        <dbReference type="ARBA" id="ARBA00023180"/>
    </source>
</evidence>
<evidence type="ECO:0000256" key="10">
    <source>
        <dbReference type="SAM" id="Phobius"/>
    </source>
</evidence>
<dbReference type="PROSITE" id="PS00610">
    <property type="entry name" value="NA_NEUROTRAN_SYMP_1"/>
    <property type="match status" value="1"/>
</dbReference>
<accession>X1ZC58</accession>
<dbReference type="Proteomes" id="UP000014760">
    <property type="component" value="Unassembled WGS sequence"/>
</dbReference>
<organism evidence="11 12">
    <name type="scientific">Capitella teleta</name>
    <name type="common">Polychaete worm</name>
    <dbReference type="NCBI Taxonomy" id="283909"/>
    <lineage>
        <taxon>Eukaryota</taxon>
        <taxon>Metazoa</taxon>
        <taxon>Spiralia</taxon>
        <taxon>Lophotrochozoa</taxon>
        <taxon>Annelida</taxon>
        <taxon>Polychaeta</taxon>
        <taxon>Sedentaria</taxon>
        <taxon>Scolecida</taxon>
        <taxon>Capitellidae</taxon>
        <taxon>Capitella</taxon>
    </lineage>
</organism>
<reference evidence="12" key="2">
    <citation type="journal article" date="2013" name="Nature">
        <title>Insights into bilaterian evolution from three spiralian genomes.</title>
        <authorList>
            <person name="Simakov O."/>
            <person name="Marletaz F."/>
            <person name="Cho S.J."/>
            <person name="Edsinger-Gonzales E."/>
            <person name="Havlak P."/>
            <person name="Hellsten U."/>
            <person name="Kuo D.H."/>
            <person name="Larsson T."/>
            <person name="Lv J."/>
            <person name="Arendt D."/>
            <person name="Savage R."/>
            <person name="Osoegawa K."/>
            <person name="de Jong P."/>
            <person name="Grimwood J."/>
            <person name="Chapman J.A."/>
            <person name="Shapiro H."/>
            <person name="Aerts A."/>
            <person name="Otillar R.P."/>
            <person name="Terry A.Y."/>
            <person name="Boore J.L."/>
            <person name="Grigoriev I.V."/>
            <person name="Lindberg D.R."/>
            <person name="Seaver E.C."/>
            <person name="Weisblat D.A."/>
            <person name="Putnam N.H."/>
            <person name="Rokhsar D.S."/>
        </authorList>
    </citation>
    <scope>NUCLEOTIDE SEQUENCE</scope>
    <source>
        <strain evidence="12">I ESC-2004</strain>
    </source>
</reference>
<dbReference type="InterPro" id="IPR000175">
    <property type="entry name" value="Na/ntran_symport"/>
</dbReference>
<feature type="binding site" evidence="8">
    <location>
        <position position="233"/>
    </location>
    <ligand>
        <name>Na(+)</name>
        <dbReference type="ChEBI" id="CHEBI:29101"/>
        <label>1</label>
    </ligand>
</feature>
<feature type="binding site" evidence="8">
    <location>
        <position position="330"/>
    </location>
    <ligand>
        <name>Na(+)</name>
        <dbReference type="ChEBI" id="CHEBI:29101"/>
        <label>1</label>
    </ligand>
</feature>
<evidence type="ECO:0000256" key="2">
    <source>
        <dbReference type="ARBA" id="ARBA00006459"/>
    </source>
</evidence>
<feature type="transmembrane region" description="Helical" evidence="10">
    <location>
        <begin position="433"/>
        <end position="455"/>
    </location>
</feature>
<keyword evidence="3 9" id="KW-0813">Transport</keyword>
<dbReference type="HOGENOM" id="CLU_006855_9_1_1"/>
<keyword evidence="12" id="KW-1185">Reference proteome</keyword>
<feature type="binding site" evidence="8">
    <location>
        <position position="40"/>
    </location>
    <ligand>
        <name>Na(+)</name>
        <dbReference type="ChEBI" id="CHEBI:29101"/>
        <label>1</label>
    </ligand>
</feature>
<feature type="transmembrane region" description="Helical" evidence="10">
    <location>
        <begin position="391"/>
        <end position="413"/>
    </location>
</feature>
<feature type="binding site" evidence="8">
    <location>
        <position position="33"/>
    </location>
    <ligand>
        <name>Na(+)</name>
        <dbReference type="ChEBI" id="CHEBI:29101"/>
        <label>1</label>
    </ligand>
</feature>